<gene>
    <name evidence="8" type="primary">LOC124809717</name>
</gene>
<reference evidence="7" key="1">
    <citation type="submission" date="2025-05" db="UniProtKB">
        <authorList>
            <consortium name="RefSeq"/>
        </authorList>
    </citation>
    <scope>NUCLEOTIDE SEQUENCE [LARGE SCALE GENOMIC DNA]</scope>
</reference>
<evidence type="ECO:0000259" key="6">
    <source>
        <dbReference type="PROSITE" id="PS51670"/>
    </source>
</evidence>
<feature type="domain" description="ShKT" evidence="6">
    <location>
        <begin position="24"/>
        <end position="55"/>
    </location>
</feature>
<protein>
    <submittedName>
        <fullName evidence="8">MAM and LDL-receptor class A domain-containing protein 1 isoform X2</fullName>
    </submittedName>
</protein>
<organism evidence="7 8">
    <name type="scientific">Hydra vulgaris</name>
    <name type="common">Hydra</name>
    <name type="synonym">Hydra attenuata</name>
    <dbReference type="NCBI Taxonomy" id="6087"/>
    <lineage>
        <taxon>Eukaryota</taxon>
        <taxon>Metazoa</taxon>
        <taxon>Cnidaria</taxon>
        <taxon>Hydrozoa</taxon>
        <taxon>Hydroidolina</taxon>
        <taxon>Anthoathecata</taxon>
        <taxon>Aplanulata</taxon>
        <taxon>Hydridae</taxon>
        <taxon>Hydra</taxon>
    </lineage>
</organism>
<dbReference type="Gene3D" id="4.10.110.10">
    <property type="entry name" value="Spasmolytic Protein, domain 1"/>
    <property type="match status" value="1"/>
</dbReference>
<evidence type="ECO:0000313" key="8">
    <source>
        <dbReference type="RefSeq" id="XP_065643172.1"/>
    </source>
</evidence>
<comment type="caution">
    <text evidence="3">Lacks conserved residue(s) required for the propagation of feature annotation.</text>
</comment>
<evidence type="ECO:0000256" key="2">
    <source>
        <dbReference type="PROSITE-ProRule" id="PRU00779"/>
    </source>
</evidence>
<dbReference type="RefSeq" id="XP_065643172.1">
    <property type="nucleotide sequence ID" value="XM_065787100.1"/>
</dbReference>
<reference evidence="8" key="2">
    <citation type="submission" date="2025-08" db="UniProtKB">
        <authorList>
            <consortium name="RefSeq"/>
        </authorList>
    </citation>
    <scope>IDENTIFICATION</scope>
</reference>
<feature type="disulfide bond" evidence="2">
    <location>
        <begin position="70"/>
        <end position="85"/>
    </location>
</feature>
<keyword evidence="4" id="KW-0732">Signal</keyword>
<name>A0ABM4B2Y3_HYDVU</name>
<sequence length="106" mass="11499">MIFFTIITICFMVMDLAATSDIDCADKTSFCPYITGQCKYVSEVRALCNRSCGVCTVSCSSIQYGARVLCGDASTTQASCIQKSCCWDPTNPNGPWCYKSRGAEGK</sequence>
<evidence type="ECO:0000256" key="1">
    <source>
        <dbReference type="ARBA" id="ARBA00023157"/>
    </source>
</evidence>
<dbReference type="GeneID" id="124809717"/>
<feature type="chain" id="PRO_5045431748" evidence="4">
    <location>
        <begin position="20"/>
        <end position="106"/>
    </location>
</feature>
<dbReference type="CDD" id="cd00111">
    <property type="entry name" value="Trefoil"/>
    <property type="match status" value="1"/>
</dbReference>
<feature type="signal peptide" evidence="4">
    <location>
        <begin position="1"/>
        <end position="19"/>
    </location>
</feature>
<proteinExistence type="predicted"/>
<dbReference type="InterPro" id="IPR003582">
    <property type="entry name" value="ShKT_dom"/>
</dbReference>
<dbReference type="PROSITE" id="PS51448">
    <property type="entry name" value="P_TREFOIL_2"/>
    <property type="match status" value="1"/>
</dbReference>
<keyword evidence="7" id="KW-1185">Reference proteome</keyword>
<evidence type="ECO:0000256" key="3">
    <source>
        <dbReference type="PROSITE-ProRule" id="PRU01005"/>
    </source>
</evidence>
<dbReference type="InterPro" id="IPR044913">
    <property type="entry name" value="P_trefoil_dom_sf"/>
</dbReference>
<evidence type="ECO:0000256" key="4">
    <source>
        <dbReference type="SAM" id="SignalP"/>
    </source>
</evidence>
<feature type="domain" description="P-type" evidence="5">
    <location>
        <begin position="57"/>
        <end position="101"/>
    </location>
</feature>
<dbReference type="Proteomes" id="UP001652625">
    <property type="component" value="Chromosome 01"/>
</dbReference>
<dbReference type="PROSITE" id="PS51670">
    <property type="entry name" value="SHKT"/>
    <property type="match status" value="1"/>
</dbReference>
<feature type="disulfide bond" evidence="2">
    <location>
        <begin position="80"/>
        <end position="97"/>
    </location>
</feature>
<dbReference type="InterPro" id="IPR000519">
    <property type="entry name" value="P_trefoil_dom"/>
</dbReference>
<accession>A0ABM4B2Y3</accession>
<dbReference type="SUPFAM" id="SSF57492">
    <property type="entry name" value="Trefoil"/>
    <property type="match status" value="1"/>
</dbReference>
<evidence type="ECO:0000313" key="7">
    <source>
        <dbReference type="Proteomes" id="UP001652625"/>
    </source>
</evidence>
<evidence type="ECO:0000259" key="5">
    <source>
        <dbReference type="PROSITE" id="PS51448"/>
    </source>
</evidence>
<keyword evidence="1 2" id="KW-1015">Disulfide bond</keyword>
<dbReference type="SMART" id="SM00018">
    <property type="entry name" value="PD"/>
    <property type="match status" value="1"/>
</dbReference>
<dbReference type="Pfam" id="PF00088">
    <property type="entry name" value="Trefoil"/>
    <property type="match status" value="1"/>
</dbReference>